<accession>A0A1M5Q5J7</accession>
<sequence length="217" mass="25360">MSPQHICSQETAANTAVQEFLENMGGEELWKSTNFIYLKEKMWNKQANVIDMEVWLDLTSPKSKIKLKNETFDRVRAFTEHGGWGKLENGRQYEFDSLRLKQEIANWKRNIYAICRRIALDKEELTFDLKPNNILEIYEDTGTLLCIVELNVNSIPIKWVMKSSYGEEVTLHGPLDTFGRYRLPGWSTSQDGHWQFEYVEVKGYKTAPNISFEPEDH</sequence>
<keyword evidence="2" id="KW-1185">Reference proteome</keyword>
<evidence type="ECO:0000313" key="2">
    <source>
        <dbReference type="Proteomes" id="UP000184532"/>
    </source>
</evidence>
<dbReference type="AlphaFoldDB" id="A0A1M5Q5J7"/>
<dbReference type="Proteomes" id="UP000184532">
    <property type="component" value="Unassembled WGS sequence"/>
</dbReference>
<dbReference type="EMBL" id="FQWL01000011">
    <property type="protein sequence ID" value="SHH09242.1"/>
    <property type="molecule type" value="Genomic_DNA"/>
</dbReference>
<reference evidence="2" key="1">
    <citation type="submission" date="2016-11" db="EMBL/GenBank/DDBJ databases">
        <authorList>
            <person name="Varghese N."/>
            <person name="Submissions S."/>
        </authorList>
    </citation>
    <scope>NUCLEOTIDE SEQUENCE [LARGE SCALE GENOMIC DNA]</scope>
    <source>
        <strain evidence="2">DSM 22638</strain>
    </source>
</reference>
<proteinExistence type="predicted"/>
<dbReference type="STRING" id="570519.SAMN04488116_3511"/>
<name>A0A1M5Q5J7_9FLAO</name>
<gene>
    <name evidence="1" type="ORF">SAMN04488116_3511</name>
</gene>
<evidence type="ECO:0000313" key="1">
    <source>
        <dbReference type="EMBL" id="SHH09242.1"/>
    </source>
</evidence>
<protein>
    <submittedName>
        <fullName evidence="1">Uncharacterized protein</fullName>
    </submittedName>
</protein>
<organism evidence="1 2">
    <name type="scientific">Flagellimonas flava</name>
    <dbReference type="NCBI Taxonomy" id="570519"/>
    <lineage>
        <taxon>Bacteria</taxon>
        <taxon>Pseudomonadati</taxon>
        <taxon>Bacteroidota</taxon>
        <taxon>Flavobacteriia</taxon>
        <taxon>Flavobacteriales</taxon>
        <taxon>Flavobacteriaceae</taxon>
        <taxon>Flagellimonas</taxon>
    </lineage>
</organism>